<evidence type="ECO:0000313" key="2">
    <source>
        <dbReference type="EnsemblMetazoa" id="XP_044312902.1"/>
    </source>
</evidence>
<name>A0ABM5J251_DRORH</name>
<accession>A0ABM5J251</accession>
<organism evidence="2 3">
    <name type="scientific">Drosophila rhopaloa</name>
    <name type="common">Fruit fly</name>
    <dbReference type="NCBI Taxonomy" id="1041015"/>
    <lineage>
        <taxon>Eukaryota</taxon>
        <taxon>Metazoa</taxon>
        <taxon>Ecdysozoa</taxon>
        <taxon>Arthropoda</taxon>
        <taxon>Hexapoda</taxon>
        <taxon>Insecta</taxon>
        <taxon>Pterygota</taxon>
        <taxon>Neoptera</taxon>
        <taxon>Endopterygota</taxon>
        <taxon>Diptera</taxon>
        <taxon>Brachycera</taxon>
        <taxon>Muscomorpha</taxon>
        <taxon>Ephydroidea</taxon>
        <taxon>Drosophilidae</taxon>
        <taxon>Drosophila</taxon>
        <taxon>Sophophora</taxon>
    </lineage>
</organism>
<keyword evidence="1" id="KW-0812">Transmembrane</keyword>
<keyword evidence="3" id="KW-1185">Reference proteome</keyword>
<dbReference type="PROSITE" id="PS51221">
    <property type="entry name" value="TTL"/>
    <property type="match status" value="1"/>
</dbReference>
<reference evidence="3" key="1">
    <citation type="journal article" date="2021" name="Elife">
        <title>Highly contiguous assemblies of 101 drosophilid genomes.</title>
        <authorList>
            <person name="Kim B.Y."/>
            <person name="Wang J.R."/>
            <person name="Miller D.E."/>
            <person name="Barmina O."/>
            <person name="Delaney E."/>
            <person name="Thompson A."/>
            <person name="Comeault A.A."/>
            <person name="Peede D."/>
            <person name="D'Agostino E.R."/>
            <person name="Pelaez J."/>
            <person name="Aguilar J.M."/>
            <person name="Haji D."/>
            <person name="Matsunaga T."/>
            <person name="Armstrong E.E."/>
            <person name="Zych M."/>
            <person name="Ogawa Y."/>
            <person name="Stamenkovic-Radak M."/>
            <person name="Jelic M."/>
            <person name="Veselinovic M.S."/>
            <person name="Tanaskovic M."/>
            <person name="Eric P."/>
            <person name="Gao J.J."/>
            <person name="Katoh T.K."/>
            <person name="Toda M.J."/>
            <person name="Watabe H."/>
            <person name="Watada M."/>
            <person name="Davis J.S."/>
            <person name="Moyle L.C."/>
            <person name="Manoli G."/>
            <person name="Bertolini E."/>
            <person name="Kostal V."/>
            <person name="Hawley R.S."/>
            <person name="Takahashi A."/>
            <person name="Jones C.D."/>
            <person name="Price D.K."/>
            <person name="Whiteman N."/>
            <person name="Kopp A."/>
            <person name="Matute D.R."/>
            <person name="Petrov D.A."/>
        </authorList>
    </citation>
    <scope>NUCLEOTIDE SEQUENCE [LARGE SCALE GENOMIC DNA]</scope>
</reference>
<dbReference type="EnsemblMetazoa" id="XM_044456967.1">
    <property type="protein sequence ID" value="XP_044312902.1"/>
    <property type="gene ID" value="LOC108042557"/>
</dbReference>
<feature type="transmembrane region" description="Helical" evidence="1">
    <location>
        <begin position="32"/>
        <end position="51"/>
    </location>
</feature>
<dbReference type="RefSeq" id="XP_044312902.1">
    <property type="nucleotide sequence ID" value="XM_044456967.1"/>
</dbReference>
<evidence type="ECO:0000313" key="3">
    <source>
        <dbReference type="Proteomes" id="UP001652680"/>
    </source>
</evidence>
<evidence type="ECO:0000256" key="1">
    <source>
        <dbReference type="SAM" id="Phobius"/>
    </source>
</evidence>
<evidence type="ECO:0008006" key="4">
    <source>
        <dbReference type="Google" id="ProtNLM"/>
    </source>
</evidence>
<protein>
    <recommendedName>
        <fullName evidence="4">Tubulin polyglutamylase TTLL6</fullName>
    </recommendedName>
</protein>
<keyword evidence="1" id="KW-0472">Membrane</keyword>
<dbReference type="GeneID" id="108042557"/>
<dbReference type="Gene3D" id="3.30.470.20">
    <property type="entry name" value="ATP-grasp fold, B domain"/>
    <property type="match status" value="1"/>
</dbReference>
<dbReference type="SUPFAM" id="SSF56059">
    <property type="entry name" value="Glutathione synthetase ATP-binding domain-like"/>
    <property type="match status" value="1"/>
</dbReference>
<sequence length="516" mass="60217">MAARVDKAVRRKINSKCKCSNGKSENILKQSVGLRPILIFVAASLITALLLETFPHTKQFLVKWNVEEYLEYQHQPTPTYALLLNGSKEAHLEHVISVLHKLGYKRVGVNDSWNLLWSHQYPFFKLSLTELGKHQVVNHFPGCGFLTSKVDLSTSRFPFQPQAFRLPEESDAFLKYAQEHPDTLFVQKNNRHRHIKLKEPSEIDLTSNDSFVQEFIHRPFLVDGHKFDIGVYVVITSVNPLRVYIYTGDVMFRYCPVKYYPFDAEDIGKYVVAENFLPPWKIPALEKYYSRFGGNRRTSFEAYVRDQGKDSAQIWTQVEDIIRATVMAKEKDIMRVLQSFRTHNFFDLMRFDLFIDEHLRVFLMEVNMSPNLSSAFVPENSLLFEQVLYSALNLVGIRSISATAGIRYGEESEMLTIDKNLSTDLNQCAAHNCDESCDKEECNLCLQCLNELEYEILQKAYQEHFNRVSMKRILPKPIHELQNFNMTEKTLNKTQRNVWMARWFYKKCQYDATWCT</sequence>
<dbReference type="Pfam" id="PF03133">
    <property type="entry name" value="TTL"/>
    <property type="match status" value="1"/>
</dbReference>
<dbReference type="Proteomes" id="UP001652680">
    <property type="component" value="Unassembled WGS sequence"/>
</dbReference>
<reference evidence="2" key="2">
    <citation type="submission" date="2025-05" db="UniProtKB">
        <authorList>
            <consortium name="EnsemblMetazoa"/>
        </authorList>
    </citation>
    <scope>IDENTIFICATION</scope>
</reference>
<dbReference type="PANTHER" id="PTHR47113">
    <property type="entry name" value="LD09343P"/>
    <property type="match status" value="1"/>
</dbReference>
<proteinExistence type="predicted"/>
<keyword evidence="1" id="KW-1133">Transmembrane helix</keyword>
<dbReference type="InterPro" id="IPR004344">
    <property type="entry name" value="TTL/TTLL_fam"/>
</dbReference>
<dbReference type="InterPro" id="IPR053317">
    <property type="entry name" value="Tubulin_polyglutamylase"/>
</dbReference>
<dbReference type="PANTHER" id="PTHR47113:SF1">
    <property type="entry name" value="LD09343P"/>
    <property type="match status" value="1"/>
</dbReference>